<feature type="compositionally biased region" description="Polar residues" evidence="3">
    <location>
        <begin position="111"/>
        <end position="124"/>
    </location>
</feature>
<sequence>MSQQLDDDHSHTINNTTTSNNNNNSTTNTRTTTNSTTSTSMINDLKQLLNLLHVIFIIPILQFIQHPQLGSYWKILNNDDDDDDGSSTASTLNSSTTTSKHSPLISIAKSHLSSSLGGVSTHTPRGSKRMMVGEENQQNKAQIIRERIMNLSISTQQGSLLHDDDEDHDMMDEENEDYEQDDDDDDMEDIQVSDHEEEDSKEDSSSSSSLSDGASTTTTTTTTTAAAAGAAEKNNSSTINTSTPSTTSILTITSSSSYSTADPSASSSSINTTDATSTPTTLKVPKLSLLGSSSPSSSSSSPIHVRSRSSGLTISSTTTTTTTANTTTTRVGGDGGGGGDTSSMVPTLQIGSLPVTSNYLSNLTAPSTLSARGKSASNNRNCIIINGGHGHGSGLESSPHMRLVNNEIERILQTPNACDLKLNSLTLTIFPHKLFNLFKTHKITKIDVSDNRLTSLSYHFTNSFPYLEELNLSRNLFTSMFNDFNKLKYLRVLDLSYNGFEILPQNVLQCTNLQELYLNHNSLIALQPDIAKLQQLQVLDISNNLLSKLPDELTQLKNLKKLNVSNNKYIDSAMKIIMDLYKQNPNLERDIKSEDLGDNRDVLLVASSSPSSLTTAPTTTTNTTTTASATTHTSSTTTTTTSTTTTTTATPTKTDRSASMTNLSKTPPHTISPPNKIMTKVATTTTTTTSTDSSLLKTSSSMDTSDALTTKRVYSILELIESEFKYKNYLETLFNEFMLPISNCDDLQQQGQLKFIGCGIQDGPQFVKKIFPPDLENILKCSQMFYRELVKILLEPTITTTTTEATIHQNLPQAYSQYPKFKQVIEMAKTVTGTDGLDISSLLIMPCQRIVKYCLLLKAIMKETPTDHPDYPLLEIASTKMQATAHEINRKMKDIANLRNLIDIASQYSIDGLVVSTRRFISTTSVKIYIVPSSGTNSSSSNSGTSGSNTNSLILQNTSGTNIVTREKAKIHLFNDRILFTTIEDSHYYFSVGSLLQLGRNPSELYKLSEVELPSMDNTTMDKTKVSLNILPKSSQYILECESESVCNTLTQQLKDLLTTTTTTTAVQK</sequence>
<dbReference type="PANTHER" id="PTHR12673:SF254">
    <property type="entry name" value="RHOGEF DOMAIN-CONTAINING PROTEIN GXCH"/>
    <property type="match status" value="1"/>
</dbReference>
<dbReference type="OrthoDB" id="1728874at2759"/>
<dbReference type="InterPro" id="IPR001611">
    <property type="entry name" value="Leu-rich_rpt"/>
</dbReference>
<dbReference type="VEuPathDB" id="AmoebaDB:NF0064650"/>
<dbReference type="VEuPathDB" id="AmoebaDB:NfTy_074810"/>
<dbReference type="InterPro" id="IPR000219">
    <property type="entry name" value="DH_dom"/>
</dbReference>
<feature type="compositionally biased region" description="Acidic residues" evidence="3">
    <location>
        <begin position="192"/>
        <end position="201"/>
    </location>
</feature>
<dbReference type="Gene3D" id="3.80.10.10">
    <property type="entry name" value="Ribonuclease Inhibitor"/>
    <property type="match status" value="1"/>
</dbReference>
<feature type="region of interest" description="Disordered" evidence="3">
    <location>
        <begin position="607"/>
        <end position="676"/>
    </location>
</feature>
<dbReference type="PANTHER" id="PTHR12673">
    <property type="entry name" value="FACIOGENITAL DYSPLASIA PROTEIN"/>
    <property type="match status" value="1"/>
</dbReference>
<organism evidence="5 6">
    <name type="scientific">Naegleria fowleri</name>
    <name type="common">Brain eating amoeba</name>
    <dbReference type="NCBI Taxonomy" id="5763"/>
    <lineage>
        <taxon>Eukaryota</taxon>
        <taxon>Discoba</taxon>
        <taxon>Heterolobosea</taxon>
        <taxon>Tetramitia</taxon>
        <taxon>Eutetramitia</taxon>
        <taxon>Vahlkampfiidae</taxon>
        <taxon>Naegleria</taxon>
    </lineage>
</organism>
<feature type="compositionally biased region" description="Low complexity" evidence="3">
    <location>
        <begin position="288"/>
        <end position="331"/>
    </location>
</feature>
<dbReference type="GeneID" id="68114256"/>
<evidence type="ECO:0000313" key="6">
    <source>
        <dbReference type="Proteomes" id="UP000444721"/>
    </source>
</evidence>
<dbReference type="InterPro" id="IPR032675">
    <property type="entry name" value="LRR_dom_sf"/>
</dbReference>
<dbReference type="InterPro" id="IPR003591">
    <property type="entry name" value="Leu-rich_rpt_typical-subtyp"/>
</dbReference>
<feature type="compositionally biased region" description="Basic and acidic residues" evidence="3">
    <location>
        <begin position="1"/>
        <end position="11"/>
    </location>
</feature>
<evidence type="ECO:0000256" key="2">
    <source>
        <dbReference type="ARBA" id="ARBA00022737"/>
    </source>
</evidence>
<dbReference type="Proteomes" id="UP000444721">
    <property type="component" value="Unassembled WGS sequence"/>
</dbReference>
<evidence type="ECO:0000256" key="1">
    <source>
        <dbReference type="ARBA" id="ARBA00022614"/>
    </source>
</evidence>
<dbReference type="RefSeq" id="XP_044558667.1">
    <property type="nucleotide sequence ID" value="XM_044710739.1"/>
</dbReference>
<dbReference type="PROSITE" id="PS50010">
    <property type="entry name" value="DH_2"/>
    <property type="match status" value="1"/>
</dbReference>
<dbReference type="GO" id="GO:0005085">
    <property type="term" value="F:guanyl-nucleotide exchange factor activity"/>
    <property type="evidence" value="ECO:0007669"/>
    <property type="project" value="InterPro"/>
</dbReference>
<dbReference type="AlphaFoldDB" id="A0A6A5BIS4"/>
<feature type="region of interest" description="Disordered" evidence="3">
    <location>
        <begin position="82"/>
        <end position="135"/>
    </location>
</feature>
<feature type="domain" description="DH" evidence="4">
    <location>
        <begin position="711"/>
        <end position="891"/>
    </location>
</feature>
<dbReference type="InterPro" id="IPR051092">
    <property type="entry name" value="FYVE_RhoGEF_PH"/>
</dbReference>
<dbReference type="Gene3D" id="1.20.900.10">
    <property type="entry name" value="Dbl homology (DH) domain"/>
    <property type="match status" value="1"/>
</dbReference>
<feature type="region of interest" description="Disordered" evidence="3">
    <location>
        <begin position="1"/>
        <end position="37"/>
    </location>
</feature>
<dbReference type="SMART" id="SM00369">
    <property type="entry name" value="LRR_TYP"/>
    <property type="match status" value="4"/>
</dbReference>
<evidence type="ECO:0000256" key="3">
    <source>
        <dbReference type="SAM" id="MobiDB-lite"/>
    </source>
</evidence>
<feature type="compositionally biased region" description="Polar residues" evidence="3">
    <location>
        <begin position="657"/>
        <end position="673"/>
    </location>
</feature>
<dbReference type="PROSITE" id="PS51450">
    <property type="entry name" value="LRR"/>
    <property type="match status" value="1"/>
</dbReference>
<dbReference type="SMART" id="SM00364">
    <property type="entry name" value="LRR_BAC"/>
    <property type="match status" value="3"/>
</dbReference>
<feature type="compositionally biased region" description="Low complexity" evidence="3">
    <location>
        <begin position="205"/>
        <end position="278"/>
    </location>
</feature>
<feature type="compositionally biased region" description="Low complexity" evidence="3">
    <location>
        <begin position="14"/>
        <end position="37"/>
    </location>
</feature>
<proteinExistence type="predicted"/>
<feature type="compositionally biased region" description="Low complexity" evidence="3">
    <location>
        <begin position="607"/>
        <end position="652"/>
    </location>
</feature>
<feature type="compositionally biased region" description="Low complexity" evidence="3">
    <location>
        <begin position="86"/>
        <end position="102"/>
    </location>
</feature>
<keyword evidence="1" id="KW-0433">Leucine-rich repeat</keyword>
<evidence type="ECO:0000313" key="5">
    <source>
        <dbReference type="EMBL" id="KAF0973954.1"/>
    </source>
</evidence>
<dbReference type="SMART" id="SM00325">
    <property type="entry name" value="RhoGEF"/>
    <property type="match status" value="1"/>
</dbReference>
<gene>
    <name evidence="5" type="ORF">FDP41_007038</name>
</gene>
<keyword evidence="2" id="KW-0677">Repeat</keyword>
<comment type="caution">
    <text evidence="5">The sequence shown here is derived from an EMBL/GenBank/DDBJ whole genome shotgun (WGS) entry which is preliminary data.</text>
</comment>
<protein>
    <recommendedName>
        <fullName evidence="4">DH domain-containing protein</fullName>
    </recommendedName>
</protein>
<dbReference type="GO" id="GO:0005737">
    <property type="term" value="C:cytoplasm"/>
    <property type="evidence" value="ECO:0007669"/>
    <property type="project" value="TreeGrafter"/>
</dbReference>
<dbReference type="SUPFAM" id="SSF48065">
    <property type="entry name" value="DBL homology domain (DH-domain)"/>
    <property type="match status" value="1"/>
</dbReference>
<dbReference type="Pfam" id="PF00621">
    <property type="entry name" value="RhoGEF"/>
    <property type="match status" value="1"/>
</dbReference>
<keyword evidence="6" id="KW-1185">Reference proteome</keyword>
<reference evidence="5 6" key="1">
    <citation type="journal article" date="2019" name="Sci. Rep.">
        <title>Nanopore sequencing improves the draft genome of the human pathogenic amoeba Naegleria fowleri.</title>
        <authorList>
            <person name="Liechti N."/>
            <person name="Schurch N."/>
            <person name="Bruggmann R."/>
            <person name="Wittwer M."/>
        </authorList>
    </citation>
    <scope>NUCLEOTIDE SEQUENCE [LARGE SCALE GENOMIC DNA]</scope>
    <source>
        <strain evidence="5 6">ATCC 30894</strain>
    </source>
</reference>
<accession>A0A6A5BIS4</accession>
<name>A0A6A5BIS4_NAEFO</name>
<feature type="region of interest" description="Disordered" evidence="3">
    <location>
        <begin position="192"/>
        <end position="347"/>
    </location>
</feature>
<dbReference type="Pfam" id="PF13855">
    <property type="entry name" value="LRR_8"/>
    <property type="match status" value="2"/>
</dbReference>
<evidence type="ECO:0000259" key="4">
    <source>
        <dbReference type="PROSITE" id="PS50010"/>
    </source>
</evidence>
<dbReference type="EMBL" id="VFQX01000057">
    <property type="protein sequence ID" value="KAF0973954.1"/>
    <property type="molecule type" value="Genomic_DNA"/>
</dbReference>
<dbReference type="InterPro" id="IPR035899">
    <property type="entry name" value="DBL_dom_sf"/>
</dbReference>
<dbReference type="VEuPathDB" id="AmoebaDB:FDP41_007038"/>
<dbReference type="VEuPathDB" id="AmoebaDB:NF0064660"/>
<dbReference type="SUPFAM" id="SSF52058">
    <property type="entry name" value="L domain-like"/>
    <property type="match status" value="1"/>
</dbReference>